<dbReference type="OrthoDB" id="79252at2759"/>
<feature type="compositionally biased region" description="Low complexity" evidence="6">
    <location>
        <begin position="292"/>
        <end position="308"/>
    </location>
</feature>
<evidence type="ECO:0000313" key="9">
    <source>
        <dbReference type="Proteomes" id="UP000053477"/>
    </source>
</evidence>
<dbReference type="SUPFAM" id="SSF82199">
    <property type="entry name" value="SET domain"/>
    <property type="match status" value="1"/>
</dbReference>
<feature type="compositionally biased region" description="Low complexity" evidence="6">
    <location>
        <begin position="128"/>
        <end position="149"/>
    </location>
</feature>
<keyword evidence="4" id="KW-0156">Chromatin regulator</keyword>
<feature type="compositionally biased region" description="Basic and acidic residues" evidence="6">
    <location>
        <begin position="1167"/>
        <end position="1188"/>
    </location>
</feature>
<feature type="compositionally biased region" description="Polar residues" evidence="6">
    <location>
        <begin position="63"/>
        <end position="81"/>
    </location>
</feature>
<feature type="compositionally biased region" description="Basic and acidic residues" evidence="6">
    <location>
        <begin position="1375"/>
        <end position="1387"/>
    </location>
</feature>
<feature type="compositionally biased region" description="Polar residues" evidence="6">
    <location>
        <begin position="1319"/>
        <end position="1328"/>
    </location>
</feature>
<dbReference type="Gene3D" id="3.30.40.10">
    <property type="entry name" value="Zinc/RING finger domain, C3HC4 (zinc finger)"/>
    <property type="match status" value="1"/>
</dbReference>
<dbReference type="InterPro" id="IPR001965">
    <property type="entry name" value="Znf_PHD"/>
</dbReference>
<feature type="compositionally biased region" description="Polar residues" evidence="6">
    <location>
        <begin position="1295"/>
        <end position="1305"/>
    </location>
</feature>
<feature type="compositionally biased region" description="Basic and acidic residues" evidence="6">
    <location>
        <begin position="834"/>
        <end position="845"/>
    </location>
</feature>
<evidence type="ECO:0000313" key="8">
    <source>
        <dbReference type="EMBL" id="KLO06109.1"/>
    </source>
</evidence>
<dbReference type="SUPFAM" id="SSF57903">
    <property type="entry name" value="FYVE/PHD zinc finger"/>
    <property type="match status" value="1"/>
</dbReference>
<feature type="compositionally biased region" description="Polar residues" evidence="6">
    <location>
        <begin position="539"/>
        <end position="552"/>
    </location>
</feature>
<proteinExistence type="predicted"/>
<feature type="compositionally biased region" description="Basic and acidic residues" evidence="6">
    <location>
        <begin position="1200"/>
        <end position="1210"/>
    </location>
</feature>
<keyword evidence="9" id="KW-1185">Reference proteome</keyword>
<feature type="compositionally biased region" description="Polar residues" evidence="6">
    <location>
        <begin position="1117"/>
        <end position="1131"/>
    </location>
</feature>
<feature type="compositionally biased region" description="Basic and acidic residues" evidence="6">
    <location>
        <begin position="1709"/>
        <end position="1726"/>
    </location>
</feature>
<feature type="region of interest" description="Disordered" evidence="6">
    <location>
        <begin position="251"/>
        <end position="314"/>
    </location>
</feature>
<dbReference type="Proteomes" id="UP000053477">
    <property type="component" value="Unassembled WGS sequence"/>
</dbReference>
<name>A0A0H2R2S9_9AGAM</name>
<feature type="compositionally biased region" description="Low complexity" evidence="6">
    <location>
        <begin position="360"/>
        <end position="369"/>
    </location>
</feature>
<evidence type="ECO:0000256" key="1">
    <source>
        <dbReference type="ARBA" id="ARBA00022723"/>
    </source>
</evidence>
<sequence length="1742" mass="184608">MNVSFALDDHNQHSFLVNHQDVGNNNNTSSINGPFLSSSSTPTAAAQTAATTPTVPSKRKRSGTATVTPRGSQNQNSNINGFNALASPLPSSSQNSNSSSKTVFLPQEFPAGGRSPAVTATTPTRPFSASTNVNTSITSSTTSTSSGSDSIECICGFSYDDGFSIACDVCGRWSHARCYDISQSTVPDLWQCVDCKPRPVDREKAIREQKVRKKVVEAEKQAALMADQAAAAANGGGIGVGGGGGVNGTNGAVGQQGAGATGTGPPAKRGRRRGGSVGAPGLASSHSGGAMPSLGQPSSSQPAGSSGANVNAEDEHVDIEEEWRASFVPLAADHIPQKSTRDRLRAHAQSWRGVVALGPSTSSSSSSPDSLDDNVYEKPKTKVSTIPPGAANEDEDDVASRVRPPSYALHTTAPIPGEQFVAPFTSTVIPSSSYLSDPLNEYAHIGMPMPFVHLIPPPLNLALDARLTGSEARFARSGCKPNAVLRPFLCRGGNKTKGKEKQGAAMATTDHQQQQQERRMQTPEAEYDPTMPPPRFPASVTNGVNGITSNGKLPSPHSSTSPMSQRSTSTSSDDPPNHNDDADAEDRVSFAIFALRDLKASEEVVLGWEWDDGSVVHELPALVEALGGGLGRGQGQAAAGPSKMTPHHLERLRLQMQNIVHSLQSSFVACACGKNAKDCAVRWMERFVDGGAESVRGGPEASSDLGPLIGQKRGVRTRVRGGLATGGMNGVVLINEDGEEIPSDEHPSASSSKQRLSGPGMSGRVPPRLAARKSVEEAEMDDIVDDMAPPPKMRRGRGGGTAGRANGRIDGGGGAVAAMRVDMDVGVVGTAGSSREKSRELERTSDAFGASSSRNSPAPLVMAPPPPPPAPVMPTGRRTSSSIFSLLNADPVSPISSSHPRPALFTPPEFAPRPPSPPPPAPTITPEITRLLSPARLIERSTPLPPEPRSPSPPSRIPSPTPSPHQPAALSPPTHQHQHQHPKSRSPSPEMMEEVQVQQTTDEVENHTTPESTTPARRSVLHSPMSDVQDDGDGGDDHGRRSRRSPSQPTNALHLSTSLDDAMDVDDGAITIHSPQPQPQPVITTNVVVEDFPSPDFDRVDELFPEAHESRSPTPTPALSTRSPSPTSTALLVQEEEGVVKAVEESPASPSIRSTDSQDLVIDVEVVEERHDEDAVEEAHVVEKEKESTPVQVNGILPVEEAKVETEHSASEGSPVIERDLPITVEEEPPAEPAPAEDIHDPPEADEPHEEEKAQEPDAQANADPPTAPEAPKVKLSMADYRKRKQKQREEASAKTGTAPTTPSVEASAELHNGAPLGQESSSETSETAKGLVVPSEGGDPTPASPSVSHSTVDVGATVASVDVEVEVGKEVEVVDKHEVPADEKVVAETAQPEAEASRSSPVEVKNDSAVTSELLARFYSKSPSEWTKPAESTKPNESTAHEVAEPSDRVRDGNGSAWVDSGWRTDGGSPIWKSFSSDWNDRPLRPPPSPNWSGPYGVGLPPTSPGASPVYTGYVRSLSCPSPDWGMTPTSPKSPKSPAPTPPHQVARSTQEDGEILSNPSTPAPRSPVTTRPLPRKSISNVPSSAPPTQPRSFRNSPPPSLPSARTSHSPRPHLSTHTRSHTPSSYRPRSPLPVKSTRYIPPDRDLRVDSRADPRAIPANPPPRVPSGPRALRDPHPSSRSIPGGPGDRDRDRRPPSGPSSYSRIIPPDRDRDRDRDRDWERGRGWGPPSSRARGRGGRF</sequence>
<gene>
    <name evidence="8" type="ORF">SCHPADRAFT_910550</name>
</gene>
<feature type="compositionally biased region" description="Polar residues" evidence="6">
    <location>
        <begin position="1148"/>
        <end position="1158"/>
    </location>
</feature>
<dbReference type="InterPro" id="IPR001214">
    <property type="entry name" value="SET_dom"/>
</dbReference>
<dbReference type="SMART" id="SM00249">
    <property type="entry name" value="PHD"/>
    <property type="match status" value="1"/>
</dbReference>
<feature type="region of interest" description="Disordered" evidence="6">
    <location>
        <begin position="1106"/>
        <end position="1356"/>
    </location>
</feature>
<dbReference type="SMART" id="SM00317">
    <property type="entry name" value="SET"/>
    <property type="match status" value="1"/>
</dbReference>
<evidence type="ECO:0000256" key="3">
    <source>
        <dbReference type="ARBA" id="ARBA00022833"/>
    </source>
</evidence>
<feature type="compositionally biased region" description="Pro residues" evidence="6">
    <location>
        <begin position="943"/>
        <end position="965"/>
    </location>
</feature>
<dbReference type="GO" id="GO:0006355">
    <property type="term" value="P:regulation of DNA-templated transcription"/>
    <property type="evidence" value="ECO:0007669"/>
    <property type="project" value="TreeGrafter"/>
</dbReference>
<dbReference type="InterPro" id="IPR019787">
    <property type="entry name" value="Znf_PHD-finger"/>
</dbReference>
<evidence type="ECO:0000259" key="7">
    <source>
        <dbReference type="PROSITE" id="PS50016"/>
    </source>
</evidence>
<evidence type="ECO:0000256" key="2">
    <source>
        <dbReference type="ARBA" id="ARBA00022771"/>
    </source>
</evidence>
<feature type="region of interest" description="Disordered" evidence="6">
    <location>
        <begin position="739"/>
        <end position="811"/>
    </location>
</feature>
<feature type="region of interest" description="Disordered" evidence="6">
    <location>
        <begin position="355"/>
        <end position="400"/>
    </location>
</feature>
<dbReference type="GO" id="GO:0006325">
    <property type="term" value="P:chromatin organization"/>
    <property type="evidence" value="ECO:0007669"/>
    <property type="project" value="UniProtKB-KW"/>
</dbReference>
<organism evidence="8 9">
    <name type="scientific">Schizopora paradoxa</name>
    <dbReference type="NCBI Taxonomy" id="27342"/>
    <lineage>
        <taxon>Eukaryota</taxon>
        <taxon>Fungi</taxon>
        <taxon>Dikarya</taxon>
        <taxon>Basidiomycota</taxon>
        <taxon>Agaricomycotina</taxon>
        <taxon>Agaricomycetes</taxon>
        <taxon>Hymenochaetales</taxon>
        <taxon>Schizoporaceae</taxon>
        <taxon>Schizopora</taxon>
    </lineage>
</organism>
<feature type="compositionally biased region" description="Polar residues" evidence="6">
    <location>
        <begin position="996"/>
        <end position="1016"/>
    </location>
</feature>
<accession>A0A0H2R2S9</accession>
<feature type="compositionally biased region" description="Polar residues" evidence="6">
    <location>
        <begin position="18"/>
        <end position="36"/>
    </location>
</feature>
<dbReference type="PROSITE" id="PS50016">
    <property type="entry name" value="ZF_PHD_2"/>
    <property type="match status" value="1"/>
</dbReference>
<feature type="compositionally biased region" description="Basic and acidic residues" evidence="6">
    <location>
        <begin position="1643"/>
        <end position="1656"/>
    </location>
</feature>
<evidence type="ECO:0000256" key="6">
    <source>
        <dbReference type="SAM" id="MobiDB-lite"/>
    </source>
</evidence>
<dbReference type="InParanoid" id="A0A0H2R2S9"/>
<feature type="region of interest" description="Disordered" evidence="6">
    <location>
        <begin position="829"/>
        <end position="1083"/>
    </location>
</feature>
<evidence type="ECO:0000256" key="5">
    <source>
        <dbReference type="PROSITE-ProRule" id="PRU00146"/>
    </source>
</evidence>
<protein>
    <recommendedName>
        <fullName evidence="7">PHD-type domain-containing protein</fullName>
    </recommendedName>
</protein>
<feature type="compositionally biased region" description="Pro residues" evidence="6">
    <location>
        <begin position="909"/>
        <end position="923"/>
    </location>
</feature>
<feature type="region of interest" description="Disordered" evidence="6">
    <location>
        <begin position="1421"/>
        <end position="1742"/>
    </location>
</feature>
<dbReference type="InterPro" id="IPR046341">
    <property type="entry name" value="SET_dom_sf"/>
</dbReference>
<dbReference type="Pfam" id="PF00628">
    <property type="entry name" value="PHD"/>
    <property type="match status" value="1"/>
</dbReference>
<evidence type="ECO:0000256" key="4">
    <source>
        <dbReference type="ARBA" id="ARBA00022853"/>
    </source>
</evidence>
<dbReference type="GO" id="GO:0034967">
    <property type="term" value="C:Set3 complex"/>
    <property type="evidence" value="ECO:0007669"/>
    <property type="project" value="TreeGrafter"/>
</dbReference>
<feature type="compositionally biased region" description="Basic and acidic residues" evidence="6">
    <location>
        <begin position="1440"/>
        <end position="1453"/>
    </location>
</feature>
<feature type="compositionally biased region" description="Basic residues" evidence="6">
    <location>
        <begin position="1610"/>
        <end position="1622"/>
    </location>
</feature>
<dbReference type="PANTHER" id="PTHR46462">
    <property type="entry name" value="UPSET, ISOFORM A"/>
    <property type="match status" value="1"/>
</dbReference>
<feature type="compositionally biased region" description="Low complexity" evidence="6">
    <location>
        <begin position="84"/>
        <end position="100"/>
    </location>
</feature>
<dbReference type="GO" id="GO:0008270">
    <property type="term" value="F:zinc ion binding"/>
    <property type="evidence" value="ECO:0007669"/>
    <property type="project" value="UniProtKB-KW"/>
</dbReference>
<dbReference type="Gene3D" id="2.170.270.10">
    <property type="entry name" value="SET domain"/>
    <property type="match status" value="1"/>
</dbReference>
<feature type="compositionally biased region" description="Pro residues" evidence="6">
    <location>
        <begin position="862"/>
        <end position="872"/>
    </location>
</feature>
<reference evidence="8 9" key="1">
    <citation type="submission" date="2015-04" db="EMBL/GenBank/DDBJ databases">
        <title>Complete genome sequence of Schizopora paradoxa KUC8140, a cosmopolitan wood degrader in East Asia.</title>
        <authorList>
            <consortium name="DOE Joint Genome Institute"/>
            <person name="Min B."/>
            <person name="Park H."/>
            <person name="Jang Y."/>
            <person name="Kim J.-J."/>
            <person name="Kim K.H."/>
            <person name="Pangilinan J."/>
            <person name="Lipzen A."/>
            <person name="Riley R."/>
            <person name="Grigoriev I.V."/>
            <person name="Spatafora J.W."/>
            <person name="Choi I.-G."/>
        </authorList>
    </citation>
    <scope>NUCLEOTIDE SEQUENCE [LARGE SCALE GENOMIC DNA]</scope>
    <source>
        <strain evidence="8 9">KUC8140</strain>
    </source>
</reference>
<dbReference type="GO" id="GO:0070210">
    <property type="term" value="C:Rpd3L-Expanded complex"/>
    <property type="evidence" value="ECO:0007669"/>
    <property type="project" value="TreeGrafter"/>
</dbReference>
<feature type="compositionally biased region" description="Low complexity" evidence="6">
    <location>
        <begin position="37"/>
        <end position="56"/>
    </location>
</feature>
<feature type="region of interest" description="Disordered" evidence="6">
    <location>
        <begin position="1375"/>
        <end position="1408"/>
    </location>
</feature>
<feature type="compositionally biased region" description="Polar residues" evidence="6">
    <location>
        <begin position="118"/>
        <end position="127"/>
    </location>
</feature>
<feature type="compositionally biased region" description="Polar residues" evidence="6">
    <location>
        <begin position="1048"/>
        <end position="1059"/>
    </location>
</feature>
<dbReference type="STRING" id="27342.A0A0H2R2S9"/>
<feature type="compositionally biased region" description="Low complexity" evidence="6">
    <location>
        <begin position="554"/>
        <end position="574"/>
    </location>
</feature>
<keyword evidence="1" id="KW-0479">Metal-binding</keyword>
<dbReference type="PANTHER" id="PTHR46462:SF3">
    <property type="entry name" value="UPSET, ISOFORM A"/>
    <property type="match status" value="1"/>
</dbReference>
<feature type="region of interest" description="Disordered" evidence="6">
    <location>
        <begin position="18"/>
        <end position="149"/>
    </location>
</feature>
<keyword evidence="3" id="KW-0862">Zinc</keyword>
<dbReference type="InterPro" id="IPR013083">
    <property type="entry name" value="Znf_RING/FYVE/PHD"/>
</dbReference>
<feature type="domain" description="PHD-type" evidence="7">
    <location>
        <begin position="150"/>
        <end position="198"/>
    </location>
</feature>
<keyword evidence="2 5" id="KW-0863">Zinc-finger</keyword>
<dbReference type="EMBL" id="KQ086236">
    <property type="protein sequence ID" value="KLO06109.1"/>
    <property type="molecule type" value="Genomic_DNA"/>
</dbReference>
<dbReference type="InterPro" id="IPR011011">
    <property type="entry name" value="Znf_FYVE_PHD"/>
</dbReference>
<feature type="region of interest" description="Disordered" evidence="6">
    <location>
        <begin position="493"/>
        <end position="583"/>
    </location>
</feature>